<evidence type="ECO:0000313" key="2">
    <source>
        <dbReference type="EMBL" id="KAF2870301.1"/>
    </source>
</evidence>
<organism evidence="2 3">
    <name type="scientific">Massariosphaeria phaeospora</name>
    <dbReference type="NCBI Taxonomy" id="100035"/>
    <lineage>
        <taxon>Eukaryota</taxon>
        <taxon>Fungi</taxon>
        <taxon>Dikarya</taxon>
        <taxon>Ascomycota</taxon>
        <taxon>Pezizomycotina</taxon>
        <taxon>Dothideomycetes</taxon>
        <taxon>Pleosporomycetidae</taxon>
        <taxon>Pleosporales</taxon>
        <taxon>Pleosporales incertae sedis</taxon>
        <taxon>Massariosphaeria</taxon>
    </lineage>
</organism>
<dbReference type="EMBL" id="JAADJZ010000014">
    <property type="protein sequence ID" value="KAF2870301.1"/>
    <property type="molecule type" value="Genomic_DNA"/>
</dbReference>
<dbReference type="OrthoDB" id="3797426at2759"/>
<evidence type="ECO:0000313" key="3">
    <source>
        <dbReference type="Proteomes" id="UP000481861"/>
    </source>
</evidence>
<keyword evidence="3" id="KW-1185">Reference proteome</keyword>
<accession>A0A7C8M824</accession>
<name>A0A7C8M824_9PLEO</name>
<evidence type="ECO:0000256" key="1">
    <source>
        <dbReference type="SAM" id="SignalP"/>
    </source>
</evidence>
<gene>
    <name evidence="2" type="ORF">BDV95DRAFT_608297</name>
</gene>
<reference evidence="2 3" key="1">
    <citation type="submission" date="2020-01" db="EMBL/GenBank/DDBJ databases">
        <authorList>
            <consortium name="DOE Joint Genome Institute"/>
            <person name="Haridas S."/>
            <person name="Albert R."/>
            <person name="Binder M."/>
            <person name="Bloem J."/>
            <person name="Labutti K."/>
            <person name="Salamov A."/>
            <person name="Andreopoulos B."/>
            <person name="Baker S.E."/>
            <person name="Barry K."/>
            <person name="Bills G."/>
            <person name="Bluhm B.H."/>
            <person name="Cannon C."/>
            <person name="Castanera R."/>
            <person name="Culley D.E."/>
            <person name="Daum C."/>
            <person name="Ezra D."/>
            <person name="Gonzalez J.B."/>
            <person name="Henrissat B."/>
            <person name="Kuo A."/>
            <person name="Liang C."/>
            <person name="Lipzen A."/>
            <person name="Lutzoni F."/>
            <person name="Magnuson J."/>
            <person name="Mondo S."/>
            <person name="Nolan M."/>
            <person name="Ohm R."/>
            <person name="Pangilinan J."/>
            <person name="Park H.-J.H."/>
            <person name="Ramirez L."/>
            <person name="Alfaro M."/>
            <person name="Sun H."/>
            <person name="Tritt A."/>
            <person name="Yoshinaga Y."/>
            <person name="Zwiers L.-H.L."/>
            <person name="Turgeon B.G."/>
            <person name="Goodwin S.B."/>
            <person name="Spatafora J.W."/>
            <person name="Crous P.W."/>
            <person name="Grigoriev I.V."/>
        </authorList>
    </citation>
    <scope>NUCLEOTIDE SEQUENCE [LARGE SCALE GENOMIC DNA]</scope>
    <source>
        <strain evidence="2 3">CBS 611.86</strain>
    </source>
</reference>
<feature type="chain" id="PRO_5029005465" evidence="1">
    <location>
        <begin position="19"/>
        <end position="184"/>
    </location>
</feature>
<feature type="signal peptide" evidence="1">
    <location>
        <begin position="1"/>
        <end position="18"/>
    </location>
</feature>
<proteinExistence type="predicted"/>
<sequence length="184" mass="20939">MLAQLLSLVPFLLPLATALPTTTNHTLVPRFNPNYVDPVRGSCKTKHLINEWQFHNGVDRICNHLFRPADKPAVDTVGVASTRSVVFTIDVPAYDNNKPLRMVYEIKVENNLAYTEMRVNESECRRGFTDVLNESFLGINYCVVDGTEDVLFQGGTFERAMTFQGNQPGKQIFDVRLRRDQYPE</sequence>
<comment type="caution">
    <text evidence="2">The sequence shown here is derived from an EMBL/GenBank/DDBJ whole genome shotgun (WGS) entry which is preliminary data.</text>
</comment>
<dbReference type="Proteomes" id="UP000481861">
    <property type="component" value="Unassembled WGS sequence"/>
</dbReference>
<keyword evidence="1" id="KW-0732">Signal</keyword>
<protein>
    <submittedName>
        <fullName evidence="2">Uncharacterized protein</fullName>
    </submittedName>
</protein>
<dbReference type="AlphaFoldDB" id="A0A7C8M824"/>